<proteinExistence type="predicted"/>
<keyword evidence="2" id="KW-1185">Reference proteome</keyword>
<evidence type="ECO:0000313" key="1">
    <source>
        <dbReference type="EMBL" id="OCT51533.1"/>
    </source>
</evidence>
<gene>
    <name evidence="1" type="ORF">CLCR_09373</name>
</gene>
<organism evidence="1 2">
    <name type="scientific">Cladophialophora carrionii</name>
    <dbReference type="NCBI Taxonomy" id="86049"/>
    <lineage>
        <taxon>Eukaryota</taxon>
        <taxon>Fungi</taxon>
        <taxon>Dikarya</taxon>
        <taxon>Ascomycota</taxon>
        <taxon>Pezizomycotina</taxon>
        <taxon>Eurotiomycetes</taxon>
        <taxon>Chaetothyriomycetidae</taxon>
        <taxon>Chaetothyriales</taxon>
        <taxon>Herpotrichiellaceae</taxon>
        <taxon>Cladophialophora</taxon>
    </lineage>
</organism>
<accession>A0A1C1CSQ9</accession>
<protein>
    <submittedName>
        <fullName evidence="1">Uncharacterized protein</fullName>
    </submittedName>
</protein>
<evidence type="ECO:0000313" key="2">
    <source>
        <dbReference type="Proteomes" id="UP000094526"/>
    </source>
</evidence>
<comment type="caution">
    <text evidence="1">The sequence shown here is derived from an EMBL/GenBank/DDBJ whole genome shotgun (WGS) entry which is preliminary data.</text>
</comment>
<dbReference type="EMBL" id="LGRB01000009">
    <property type="protein sequence ID" value="OCT51533.1"/>
    <property type="molecule type" value="Genomic_DNA"/>
</dbReference>
<sequence length="75" mass="8317">MTARDLDNLQGAKRILARFKQAFPTAAWLECRGIRSAAVREHAAIIAEGLATMGPHIITAWVLFDECLARFSPYS</sequence>
<dbReference type="Proteomes" id="UP000094526">
    <property type="component" value="Unassembled WGS sequence"/>
</dbReference>
<reference evidence="2" key="1">
    <citation type="submission" date="2015-07" db="EMBL/GenBank/DDBJ databases">
        <authorList>
            <person name="Teixeira M.M."/>
            <person name="Souza R.C."/>
            <person name="Almeida L.G."/>
            <person name="Vicente V.A."/>
            <person name="de Hoog S."/>
            <person name="Bocca A.L."/>
            <person name="de Almeida S.R."/>
            <person name="Vasconcelos A.T."/>
            <person name="Felipe M.S."/>
        </authorList>
    </citation>
    <scope>NUCLEOTIDE SEQUENCE [LARGE SCALE GENOMIC DNA]</scope>
    <source>
        <strain evidence="2">KSF</strain>
    </source>
</reference>
<dbReference type="AlphaFoldDB" id="A0A1C1CSQ9"/>
<name>A0A1C1CSQ9_9EURO</name>
<dbReference type="VEuPathDB" id="FungiDB:CLCR_09373"/>